<reference evidence="9 10" key="1">
    <citation type="journal article" date="2011" name="Stand. Genomic Sci.">
        <title>Complete genome sequence of Desulfobulbus propionicus type strain (1pr3).</title>
        <authorList>
            <person name="Pagani I."/>
            <person name="Lapidus A."/>
            <person name="Nolan M."/>
            <person name="Lucas S."/>
            <person name="Hammon N."/>
            <person name="Deshpande S."/>
            <person name="Cheng J.F."/>
            <person name="Chertkov O."/>
            <person name="Davenport K."/>
            <person name="Tapia R."/>
            <person name="Han C."/>
            <person name="Goodwin L."/>
            <person name="Pitluck S."/>
            <person name="Liolios K."/>
            <person name="Mavromatis K."/>
            <person name="Ivanova N."/>
            <person name="Mikhailova N."/>
            <person name="Pati A."/>
            <person name="Chen A."/>
            <person name="Palaniappan K."/>
            <person name="Land M."/>
            <person name="Hauser L."/>
            <person name="Chang Y.J."/>
            <person name="Jeffries C.D."/>
            <person name="Detter J.C."/>
            <person name="Brambilla E."/>
            <person name="Kannan K.P."/>
            <person name="Djao O.D."/>
            <person name="Rohde M."/>
            <person name="Pukall R."/>
            <person name="Spring S."/>
            <person name="Goker M."/>
            <person name="Sikorski J."/>
            <person name="Woyke T."/>
            <person name="Bristow J."/>
            <person name="Eisen J.A."/>
            <person name="Markowitz V."/>
            <person name="Hugenholtz P."/>
            <person name="Kyrpides N.C."/>
            <person name="Klenk H.P."/>
        </authorList>
    </citation>
    <scope>NUCLEOTIDE SEQUENCE [LARGE SCALE GENOMIC DNA]</scope>
    <source>
        <strain evidence="10">ATCC 33891 / DSM 2032 / 1pr3</strain>
    </source>
</reference>
<gene>
    <name evidence="9" type="ordered locus">Despr_1886</name>
</gene>
<evidence type="ECO:0000259" key="7">
    <source>
        <dbReference type="PROSITE" id="PS50045"/>
    </source>
</evidence>
<proteinExistence type="predicted"/>
<dbReference type="PROSITE" id="PS50045">
    <property type="entry name" value="SIGMA54_INTERACT_4"/>
    <property type="match status" value="1"/>
</dbReference>
<dbReference type="GO" id="GO:0000160">
    <property type="term" value="P:phosphorelay signal transduction system"/>
    <property type="evidence" value="ECO:0007669"/>
    <property type="project" value="InterPro"/>
</dbReference>
<dbReference type="PROSITE" id="PS00688">
    <property type="entry name" value="SIGMA54_INTERACT_3"/>
    <property type="match status" value="1"/>
</dbReference>
<dbReference type="PROSITE" id="PS00675">
    <property type="entry name" value="SIGMA54_INTERACT_1"/>
    <property type="match status" value="1"/>
</dbReference>
<evidence type="ECO:0000256" key="3">
    <source>
        <dbReference type="ARBA" id="ARBA00023015"/>
    </source>
</evidence>
<dbReference type="RefSeq" id="WP_015724574.1">
    <property type="nucleotide sequence ID" value="NC_014972.1"/>
</dbReference>
<protein>
    <submittedName>
        <fullName evidence="9">Two component, sigma54 specific, transcriptional regulator, Fis family</fullName>
    </submittedName>
</protein>
<keyword evidence="4" id="KW-0238">DNA-binding</keyword>
<keyword evidence="1" id="KW-0547">Nucleotide-binding</keyword>
<dbReference type="InterPro" id="IPR025943">
    <property type="entry name" value="Sigma_54_int_dom_ATP-bd_2"/>
</dbReference>
<keyword evidence="5" id="KW-0804">Transcription</keyword>
<evidence type="ECO:0000256" key="6">
    <source>
        <dbReference type="PROSITE-ProRule" id="PRU00169"/>
    </source>
</evidence>
<keyword evidence="3" id="KW-0805">Transcription regulation</keyword>
<dbReference type="SMART" id="SM00448">
    <property type="entry name" value="REC"/>
    <property type="match status" value="1"/>
</dbReference>
<keyword evidence="2" id="KW-0067">ATP-binding</keyword>
<dbReference type="AlphaFoldDB" id="A0A7U3YMD6"/>
<dbReference type="InterPro" id="IPR002078">
    <property type="entry name" value="Sigma_54_int"/>
</dbReference>
<dbReference type="CDD" id="cd00156">
    <property type="entry name" value="REC"/>
    <property type="match status" value="1"/>
</dbReference>
<dbReference type="PROSITE" id="PS00676">
    <property type="entry name" value="SIGMA54_INTERACT_2"/>
    <property type="match status" value="1"/>
</dbReference>
<evidence type="ECO:0000313" key="10">
    <source>
        <dbReference type="Proteomes" id="UP000006365"/>
    </source>
</evidence>
<accession>A0A7U3YMD6</accession>
<dbReference type="SUPFAM" id="SSF52172">
    <property type="entry name" value="CheY-like"/>
    <property type="match status" value="1"/>
</dbReference>
<dbReference type="Pfam" id="PF25601">
    <property type="entry name" value="AAA_lid_14"/>
    <property type="match status" value="1"/>
</dbReference>
<dbReference type="KEGG" id="dpr:Despr_1886"/>
<dbReference type="InterPro" id="IPR058031">
    <property type="entry name" value="AAA_lid_NorR"/>
</dbReference>
<evidence type="ECO:0000256" key="2">
    <source>
        <dbReference type="ARBA" id="ARBA00022840"/>
    </source>
</evidence>
<dbReference type="Gene3D" id="1.10.8.60">
    <property type="match status" value="1"/>
</dbReference>
<dbReference type="PANTHER" id="PTHR32071:SF113">
    <property type="entry name" value="ALGINATE BIOSYNTHESIS TRANSCRIPTIONAL REGULATORY PROTEIN ALGB"/>
    <property type="match status" value="1"/>
</dbReference>
<sequence length="477" mass="53129">MARILIIDTNQPFLDTLSREICHMGHQVTAADSLRQARALAASSDFDVVFLNAEMPDGSGMDALPAIIEAPSFPEVIIFTDVGDADQAELAIKMGAWDYVERPATARAMALSLVRAIQYRARKIHRQPHTTLNEETLKDIVGDSPQMKRCLDRLALSAGSDANVLISGETGVGKELFAWAIHNNSRRAGKRFVVVDCAALPETLVESILFGYERGAFTGADKSQSGLIKRADGGTLFLDEVGELPLSVQKSFLRVLQEHKFRQVGGGQQLRSDFRLIAATNRDLDVMVQRHRFRKDLLFRLRAFSLELPPLRERIEDVPAIAIHHVDKLCESYGLNGKTFSPDFFEVLKRYQWPGNVRELVNALERSVSAARHEPVLFPKHLPVYIRVHLARASVEQGQQATPNSPLPRLGGTEGAVLPRLVDAREAAIAELEQRYLKELMTQAPDMRQACAISGLSRSRLYALLKKYNLPSCFRLS</sequence>
<dbReference type="GO" id="GO:0003677">
    <property type="term" value="F:DNA binding"/>
    <property type="evidence" value="ECO:0007669"/>
    <property type="project" value="UniProtKB-KW"/>
</dbReference>
<dbReference type="InterPro" id="IPR011006">
    <property type="entry name" value="CheY-like_superfamily"/>
</dbReference>
<evidence type="ECO:0000256" key="5">
    <source>
        <dbReference type="ARBA" id="ARBA00023163"/>
    </source>
</evidence>
<name>A0A7U3YMD6_DESPD</name>
<dbReference type="InterPro" id="IPR009057">
    <property type="entry name" value="Homeodomain-like_sf"/>
</dbReference>
<dbReference type="SMART" id="SM00382">
    <property type="entry name" value="AAA"/>
    <property type="match status" value="1"/>
</dbReference>
<evidence type="ECO:0000259" key="8">
    <source>
        <dbReference type="PROSITE" id="PS50110"/>
    </source>
</evidence>
<dbReference type="InterPro" id="IPR001789">
    <property type="entry name" value="Sig_transdc_resp-reg_receiver"/>
</dbReference>
<dbReference type="Pfam" id="PF00158">
    <property type="entry name" value="Sigma54_activat"/>
    <property type="match status" value="1"/>
</dbReference>
<feature type="domain" description="Sigma-54 factor interaction" evidence="7">
    <location>
        <begin position="140"/>
        <end position="369"/>
    </location>
</feature>
<dbReference type="SUPFAM" id="SSF52540">
    <property type="entry name" value="P-loop containing nucleoside triphosphate hydrolases"/>
    <property type="match status" value="1"/>
</dbReference>
<dbReference type="InterPro" id="IPR027417">
    <property type="entry name" value="P-loop_NTPase"/>
</dbReference>
<dbReference type="Pfam" id="PF00072">
    <property type="entry name" value="Response_reg"/>
    <property type="match status" value="1"/>
</dbReference>
<feature type="domain" description="Response regulatory" evidence="8">
    <location>
        <begin position="3"/>
        <end position="117"/>
    </location>
</feature>
<evidence type="ECO:0000256" key="4">
    <source>
        <dbReference type="ARBA" id="ARBA00023125"/>
    </source>
</evidence>
<evidence type="ECO:0000256" key="1">
    <source>
        <dbReference type="ARBA" id="ARBA00022741"/>
    </source>
</evidence>
<organism evidence="9 10">
    <name type="scientific">Desulfobulbus propionicus (strain ATCC 33891 / DSM 2032 / VKM B-1956 / 1pr3)</name>
    <dbReference type="NCBI Taxonomy" id="577650"/>
    <lineage>
        <taxon>Bacteria</taxon>
        <taxon>Pseudomonadati</taxon>
        <taxon>Thermodesulfobacteriota</taxon>
        <taxon>Desulfobulbia</taxon>
        <taxon>Desulfobulbales</taxon>
        <taxon>Desulfobulbaceae</taxon>
        <taxon>Desulfobulbus</taxon>
    </lineage>
</organism>
<comment type="caution">
    <text evidence="6">Lacks conserved residue(s) required for the propagation of feature annotation.</text>
</comment>
<dbReference type="SUPFAM" id="SSF46689">
    <property type="entry name" value="Homeodomain-like"/>
    <property type="match status" value="1"/>
</dbReference>
<dbReference type="GO" id="GO:0005524">
    <property type="term" value="F:ATP binding"/>
    <property type="evidence" value="ECO:0007669"/>
    <property type="project" value="UniProtKB-KW"/>
</dbReference>
<keyword evidence="10" id="KW-1185">Reference proteome</keyword>
<dbReference type="InterPro" id="IPR025944">
    <property type="entry name" value="Sigma_54_int_dom_CS"/>
</dbReference>
<dbReference type="CDD" id="cd00009">
    <property type="entry name" value="AAA"/>
    <property type="match status" value="1"/>
</dbReference>
<dbReference type="EMBL" id="CP002364">
    <property type="protein sequence ID" value="ADW18034.1"/>
    <property type="molecule type" value="Genomic_DNA"/>
</dbReference>
<dbReference type="Proteomes" id="UP000006365">
    <property type="component" value="Chromosome"/>
</dbReference>
<dbReference type="Gene3D" id="3.40.50.300">
    <property type="entry name" value="P-loop containing nucleotide triphosphate hydrolases"/>
    <property type="match status" value="1"/>
</dbReference>
<dbReference type="Gene3D" id="3.40.50.2300">
    <property type="match status" value="1"/>
</dbReference>
<dbReference type="FunFam" id="3.40.50.300:FF:000006">
    <property type="entry name" value="DNA-binding transcriptional regulator NtrC"/>
    <property type="match status" value="1"/>
</dbReference>
<dbReference type="PANTHER" id="PTHR32071">
    <property type="entry name" value="TRANSCRIPTIONAL REGULATORY PROTEIN"/>
    <property type="match status" value="1"/>
</dbReference>
<dbReference type="PROSITE" id="PS50110">
    <property type="entry name" value="RESPONSE_REGULATORY"/>
    <property type="match status" value="1"/>
</dbReference>
<dbReference type="GO" id="GO:0006355">
    <property type="term" value="P:regulation of DNA-templated transcription"/>
    <property type="evidence" value="ECO:0007669"/>
    <property type="project" value="InterPro"/>
</dbReference>
<dbReference type="InterPro" id="IPR025662">
    <property type="entry name" value="Sigma_54_int_dom_ATP-bd_1"/>
</dbReference>
<dbReference type="InterPro" id="IPR003593">
    <property type="entry name" value="AAA+_ATPase"/>
</dbReference>
<evidence type="ECO:0000313" key="9">
    <source>
        <dbReference type="EMBL" id="ADW18034.1"/>
    </source>
</evidence>